<feature type="region of interest" description="Disordered" evidence="1">
    <location>
        <begin position="40"/>
        <end position="98"/>
    </location>
</feature>
<protein>
    <submittedName>
        <fullName evidence="2">Uncharacterized protein</fullName>
    </submittedName>
</protein>
<accession>A0A8J3YUQ7</accession>
<dbReference type="EMBL" id="BOPF01000033">
    <property type="protein sequence ID" value="GIJ50190.1"/>
    <property type="molecule type" value="Genomic_DNA"/>
</dbReference>
<keyword evidence="3" id="KW-1185">Reference proteome</keyword>
<name>A0A8J3YUQ7_9ACTN</name>
<feature type="region of interest" description="Disordered" evidence="1">
    <location>
        <begin position="1"/>
        <end position="24"/>
    </location>
</feature>
<evidence type="ECO:0000256" key="1">
    <source>
        <dbReference type="SAM" id="MobiDB-lite"/>
    </source>
</evidence>
<feature type="compositionally biased region" description="Acidic residues" evidence="1">
    <location>
        <begin position="68"/>
        <end position="81"/>
    </location>
</feature>
<dbReference type="RefSeq" id="WP_203903626.1">
    <property type="nucleotide sequence ID" value="NZ_BOPF01000033.1"/>
</dbReference>
<evidence type="ECO:0000313" key="2">
    <source>
        <dbReference type="EMBL" id="GIJ50190.1"/>
    </source>
</evidence>
<proteinExistence type="predicted"/>
<feature type="compositionally biased region" description="Basic and acidic residues" evidence="1">
    <location>
        <begin position="82"/>
        <end position="96"/>
    </location>
</feature>
<dbReference type="Proteomes" id="UP000619260">
    <property type="component" value="Unassembled WGS sequence"/>
</dbReference>
<feature type="compositionally biased region" description="Basic and acidic residues" evidence="1">
    <location>
        <begin position="57"/>
        <end position="67"/>
    </location>
</feature>
<sequence>MSEYDFYGGEDANAEADAPSDSYASDSYAWDGFADLFAPDAHDTDSGHADGGFDLADTDHGAHHDGDPDLASDGADDFSDDPADHDPTDAADHDPSDVLDPVAFAEHFEFDASFDLIGAAPHESSWWADLTSDNNHDGAYETVSWDGSIDPYVAS</sequence>
<organism evidence="2 3">
    <name type="scientific">Virgisporangium aliadipatigenens</name>
    <dbReference type="NCBI Taxonomy" id="741659"/>
    <lineage>
        <taxon>Bacteria</taxon>
        <taxon>Bacillati</taxon>
        <taxon>Actinomycetota</taxon>
        <taxon>Actinomycetes</taxon>
        <taxon>Micromonosporales</taxon>
        <taxon>Micromonosporaceae</taxon>
        <taxon>Virgisporangium</taxon>
    </lineage>
</organism>
<reference evidence="2" key="1">
    <citation type="submission" date="2021-01" db="EMBL/GenBank/DDBJ databases">
        <title>Whole genome shotgun sequence of Virgisporangium aliadipatigenens NBRC 105644.</title>
        <authorList>
            <person name="Komaki H."/>
            <person name="Tamura T."/>
        </authorList>
    </citation>
    <scope>NUCLEOTIDE SEQUENCE</scope>
    <source>
        <strain evidence="2">NBRC 105644</strain>
    </source>
</reference>
<gene>
    <name evidence="2" type="ORF">Val02_70760</name>
</gene>
<evidence type="ECO:0000313" key="3">
    <source>
        <dbReference type="Proteomes" id="UP000619260"/>
    </source>
</evidence>
<comment type="caution">
    <text evidence="2">The sequence shown here is derived from an EMBL/GenBank/DDBJ whole genome shotgun (WGS) entry which is preliminary data.</text>
</comment>
<dbReference type="AlphaFoldDB" id="A0A8J3YUQ7"/>